<dbReference type="SUPFAM" id="SSF56281">
    <property type="entry name" value="Metallo-hydrolase/oxidoreductase"/>
    <property type="match status" value="1"/>
</dbReference>
<gene>
    <name evidence="1" type="ORF">IAB02_08600</name>
</gene>
<dbReference type="PANTHER" id="PTHR13754">
    <property type="entry name" value="METALLO-BETA-LACTAMASE SUPERFAMILY PROTEIN"/>
    <property type="match status" value="1"/>
</dbReference>
<dbReference type="AlphaFoldDB" id="A0A9D1ICR2"/>
<protein>
    <submittedName>
        <fullName evidence="1">MBL fold metallo-hydrolase</fullName>
    </submittedName>
</protein>
<evidence type="ECO:0000313" key="1">
    <source>
        <dbReference type="EMBL" id="HIU34608.1"/>
    </source>
</evidence>
<dbReference type="Gene3D" id="3.60.15.10">
    <property type="entry name" value="Ribonuclease Z/Hydroxyacylglutathione hydrolase-like"/>
    <property type="match status" value="1"/>
</dbReference>
<proteinExistence type="predicted"/>
<name>A0A9D1ICR2_9FIRM</name>
<dbReference type="InterPro" id="IPR052926">
    <property type="entry name" value="Metallo-beta-lactamase_dom"/>
</dbReference>
<dbReference type="Proteomes" id="UP000824072">
    <property type="component" value="Unassembled WGS sequence"/>
</dbReference>
<dbReference type="EMBL" id="DVMU01000189">
    <property type="protein sequence ID" value="HIU34608.1"/>
    <property type="molecule type" value="Genomic_DNA"/>
</dbReference>
<accession>A0A9D1ICR2</accession>
<dbReference type="InterPro" id="IPR036866">
    <property type="entry name" value="RibonucZ/Hydroxyglut_hydro"/>
</dbReference>
<reference evidence="1" key="2">
    <citation type="journal article" date="2021" name="PeerJ">
        <title>Extensive microbial diversity within the chicken gut microbiome revealed by metagenomics and culture.</title>
        <authorList>
            <person name="Gilroy R."/>
            <person name="Ravi A."/>
            <person name="Getino M."/>
            <person name="Pursley I."/>
            <person name="Horton D.L."/>
            <person name="Alikhan N.F."/>
            <person name="Baker D."/>
            <person name="Gharbi K."/>
            <person name="Hall N."/>
            <person name="Watson M."/>
            <person name="Adriaenssens E.M."/>
            <person name="Foster-Nyarko E."/>
            <person name="Jarju S."/>
            <person name="Secka A."/>
            <person name="Antonio M."/>
            <person name="Oren A."/>
            <person name="Chaudhuri R.R."/>
            <person name="La Ragione R."/>
            <person name="Hildebrand F."/>
            <person name="Pallen M.J."/>
        </authorList>
    </citation>
    <scope>NUCLEOTIDE SEQUENCE</scope>
    <source>
        <strain evidence="1">ChiHcec3-11533</strain>
    </source>
</reference>
<dbReference type="InterPro" id="IPR041712">
    <property type="entry name" value="DHPS-like_MBL-fold"/>
</dbReference>
<dbReference type="GO" id="GO:0016740">
    <property type="term" value="F:transferase activity"/>
    <property type="evidence" value="ECO:0007669"/>
    <property type="project" value="TreeGrafter"/>
</dbReference>
<organism evidence="1 2">
    <name type="scientific">Candidatus Pullichristensenella excrementigallinarum</name>
    <dbReference type="NCBI Taxonomy" id="2840907"/>
    <lineage>
        <taxon>Bacteria</taxon>
        <taxon>Bacillati</taxon>
        <taxon>Bacillota</taxon>
        <taxon>Clostridia</taxon>
        <taxon>Candidatus Pullichristensenella</taxon>
    </lineage>
</organism>
<reference evidence="1" key="1">
    <citation type="submission" date="2020-10" db="EMBL/GenBank/DDBJ databases">
        <authorList>
            <person name="Gilroy R."/>
        </authorList>
    </citation>
    <scope>NUCLEOTIDE SEQUENCE</scope>
    <source>
        <strain evidence="1">ChiHcec3-11533</strain>
    </source>
</reference>
<dbReference type="CDD" id="cd07713">
    <property type="entry name" value="DHPS-like_MBL-fold"/>
    <property type="match status" value="1"/>
</dbReference>
<dbReference type="PANTHER" id="PTHR13754:SF13">
    <property type="entry name" value="METALLO-BETA-LACTAMASE SUPERFAMILY PROTEIN (AFU_ORTHOLOGUE AFUA_3G07630)"/>
    <property type="match status" value="1"/>
</dbReference>
<sequence>ALKRWDRWVYVEDHCKIDAELSLYSCNRNKRPYPADSFGLQMQENGLLRPDDFRHEQYLLIREGEKTVLFSGCSHKGICNIATWFQPDVLIGGFHFSKLDPRGKGADQLQKAERVLLQFPTLYYTGHCTGEEQYRFLRQSMGDRLRALSTGQLICLD</sequence>
<comment type="caution">
    <text evidence="1">The sequence shown here is derived from an EMBL/GenBank/DDBJ whole genome shotgun (WGS) entry which is preliminary data.</text>
</comment>
<evidence type="ECO:0000313" key="2">
    <source>
        <dbReference type="Proteomes" id="UP000824072"/>
    </source>
</evidence>
<feature type="non-terminal residue" evidence="1">
    <location>
        <position position="1"/>
    </location>
</feature>